<reference evidence="4" key="1">
    <citation type="submission" date="2015-08" db="EMBL/GenBank/DDBJ databases">
        <title>Complete genome sequence of Rothia mucilaginosa strain NUM-Rm6536.</title>
        <authorList>
            <person name="Nambu T."/>
        </authorList>
    </citation>
    <scope>NUCLEOTIDE SEQUENCE [LARGE SCALE GENOMIC DNA]</scope>
    <source>
        <strain evidence="4">NUM-Rm6536</strain>
    </source>
</reference>
<dbReference type="Proteomes" id="UP000066203">
    <property type="component" value="Chromosome"/>
</dbReference>
<dbReference type="Pfam" id="PF02604">
    <property type="entry name" value="PhdYeFM_antitox"/>
    <property type="match status" value="1"/>
</dbReference>
<comment type="function">
    <text evidence="2">Antitoxin component of a type II toxin-antitoxin (TA) system.</text>
</comment>
<dbReference type="Gene3D" id="3.40.1620.10">
    <property type="entry name" value="YefM-like domain"/>
    <property type="match status" value="1"/>
</dbReference>
<dbReference type="SUPFAM" id="SSF143120">
    <property type="entry name" value="YefM-like"/>
    <property type="match status" value="1"/>
</dbReference>
<dbReference type="InterPro" id="IPR006442">
    <property type="entry name" value="Antitoxin_Phd/YefM"/>
</dbReference>
<evidence type="ECO:0000313" key="4">
    <source>
        <dbReference type="Proteomes" id="UP000066203"/>
    </source>
</evidence>
<comment type="similarity">
    <text evidence="1 2">Belongs to the phD/YefM antitoxin family.</text>
</comment>
<dbReference type="NCBIfam" id="TIGR01552">
    <property type="entry name" value="phd_fam"/>
    <property type="match status" value="1"/>
</dbReference>
<dbReference type="PATRIC" id="fig|43675.28.peg.671"/>
<dbReference type="InterPro" id="IPR036165">
    <property type="entry name" value="YefM-like_sf"/>
</dbReference>
<dbReference type="EMBL" id="AP014938">
    <property type="protein sequence ID" value="BAS19907.1"/>
    <property type="molecule type" value="Genomic_DNA"/>
</dbReference>
<sequence length="93" mass="10541">MTVTTHRTRSNVTTLKELRDNLGTKVNEAVFSGERPLISRNGKTVAALISYEDLKLLEEYEELLDIETLRKARAEDDGYRIGLDEFLAENPAD</sequence>
<proteinExistence type="inferred from homology"/>
<organism evidence="3">
    <name type="scientific">Rothia mucilaginosa</name>
    <dbReference type="NCBI Taxonomy" id="43675"/>
    <lineage>
        <taxon>Bacteria</taxon>
        <taxon>Bacillati</taxon>
        <taxon>Actinomycetota</taxon>
        <taxon>Actinomycetes</taxon>
        <taxon>Micrococcales</taxon>
        <taxon>Micrococcaceae</taxon>
        <taxon>Rothia</taxon>
    </lineage>
</organism>
<evidence type="ECO:0000313" key="3">
    <source>
        <dbReference type="EMBL" id="BAS19907.1"/>
    </source>
</evidence>
<gene>
    <name evidence="3" type="ORF">RM6536_0660</name>
</gene>
<dbReference type="AlphaFoldDB" id="A0A0K2RZ88"/>
<evidence type="ECO:0000256" key="1">
    <source>
        <dbReference type="ARBA" id="ARBA00009981"/>
    </source>
</evidence>
<evidence type="ECO:0000256" key="2">
    <source>
        <dbReference type="RuleBase" id="RU362080"/>
    </source>
</evidence>
<dbReference type="RefSeq" id="WP_060824046.1">
    <property type="nucleotide sequence ID" value="NZ_AP014938.1"/>
</dbReference>
<accession>A0A0K2RZ88</accession>
<name>A0A0K2RZ88_9MICC</name>
<protein>
    <recommendedName>
        <fullName evidence="2">Antitoxin</fullName>
    </recommendedName>
</protein>